<organism evidence="2 3">
    <name type="scientific">Nesidiocoris tenuis</name>
    <dbReference type="NCBI Taxonomy" id="355587"/>
    <lineage>
        <taxon>Eukaryota</taxon>
        <taxon>Metazoa</taxon>
        <taxon>Ecdysozoa</taxon>
        <taxon>Arthropoda</taxon>
        <taxon>Hexapoda</taxon>
        <taxon>Insecta</taxon>
        <taxon>Pterygota</taxon>
        <taxon>Neoptera</taxon>
        <taxon>Paraneoptera</taxon>
        <taxon>Hemiptera</taxon>
        <taxon>Heteroptera</taxon>
        <taxon>Panheteroptera</taxon>
        <taxon>Cimicomorpha</taxon>
        <taxon>Miridae</taxon>
        <taxon>Dicyphina</taxon>
        <taxon>Nesidiocoris</taxon>
    </lineage>
</organism>
<evidence type="ECO:0000256" key="1">
    <source>
        <dbReference type="SAM" id="MobiDB-lite"/>
    </source>
</evidence>
<evidence type="ECO:0000313" key="2">
    <source>
        <dbReference type="EMBL" id="CAB0002591.1"/>
    </source>
</evidence>
<dbReference type="Proteomes" id="UP000479000">
    <property type="component" value="Unassembled WGS sequence"/>
</dbReference>
<feature type="region of interest" description="Disordered" evidence="1">
    <location>
        <begin position="36"/>
        <end position="61"/>
    </location>
</feature>
<protein>
    <submittedName>
        <fullName evidence="2">Uncharacterized protein</fullName>
    </submittedName>
</protein>
<sequence length="116" mass="12986">MKLTGRHLLASPQFPAGMNRARDRCGRDEVRVAGVWRDSEPTASGVPSGRARPHSPPSTSSIFPYKVIKKTSCISTLFMDMSPLAMKQRIRPLFSLQQLVCPLSSKASRNRELFRE</sequence>
<proteinExistence type="predicted"/>
<feature type="non-terminal residue" evidence="2">
    <location>
        <position position="116"/>
    </location>
</feature>
<reference evidence="2 3" key="1">
    <citation type="submission" date="2020-02" db="EMBL/GenBank/DDBJ databases">
        <authorList>
            <person name="Ferguson B K."/>
        </authorList>
    </citation>
    <scope>NUCLEOTIDE SEQUENCE [LARGE SCALE GENOMIC DNA]</scope>
</reference>
<dbReference type="AlphaFoldDB" id="A0A6H5GKU1"/>
<evidence type="ECO:0000313" key="3">
    <source>
        <dbReference type="Proteomes" id="UP000479000"/>
    </source>
</evidence>
<keyword evidence="3" id="KW-1185">Reference proteome</keyword>
<gene>
    <name evidence="2" type="ORF">NTEN_LOCUS8378</name>
</gene>
<dbReference type="EMBL" id="CADCXU010012671">
    <property type="protein sequence ID" value="CAB0002591.1"/>
    <property type="molecule type" value="Genomic_DNA"/>
</dbReference>
<accession>A0A6H5GKU1</accession>
<name>A0A6H5GKU1_9HEMI</name>